<gene>
    <name evidence="3" type="ORF">CANARDRAFT_53999</name>
</gene>
<evidence type="ECO:0000256" key="2">
    <source>
        <dbReference type="SAM" id="Phobius"/>
    </source>
</evidence>
<evidence type="ECO:0000313" key="4">
    <source>
        <dbReference type="Proteomes" id="UP000094801"/>
    </source>
</evidence>
<keyword evidence="2" id="KW-0472">Membrane</keyword>
<dbReference type="EMBL" id="KV453847">
    <property type="protein sequence ID" value="ODV87878.1"/>
    <property type="molecule type" value="Genomic_DNA"/>
</dbReference>
<evidence type="ECO:0000256" key="1">
    <source>
        <dbReference type="SAM" id="MobiDB-lite"/>
    </source>
</evidence>
<dbReference type="AlphaFoldDB" id="A0A1E4T895"/>
<protein>
    <submittedName>
        <fullName evidence="3">Uncharacterized protein</fullName>
    </submittedName>
</protein>
<dbReference type="Proteomes" id="UP000094801">
    <property type="component" value="Unassembled WGS sequence"/>
</dbReference>
<feature type="region of interest" description="Disordered" evidence="1">
    <location>
        <begin position="49"/>
        <end position="166"/>
    </location>
</feature>
<feature type="compositionally biased region" description="Low complexity" evidence="1">
    <location>
        <begin position="106"/>
        <end position="115"/>
    </location>
</feature>
<keyword evidence="4" id="KW-1185">Reference proteome</keyword>
<feature type="compositionally biased region" description="Low complexity" evidence="1">
    <location>
        <begin position="49"/>
        <end position="68"/>
    </location>
</feature>
<feature type="region of interest" description="Disordered" evidence="1">
    <location>
        <begin position="262"/>
        <end position="359"/>
    </location>
</feature>
<keyword evidence="2" id="KW-1133">Transmembrane helix</keyword>
<accession>A0A1E4T895</accession>
<name>A0A1E4T895_9ASCO</name>
<keyword evidence="2" id="KW-0812">Transmembrane</keyword>
<organism evidence="3 4">
    <name type="scientific">[Candida] arabinofermentans NRRL YB-2248</name>
    <dbReference type="NCBI Taxonomy" id="983967"/>
    <lineage>
        <taxon>Eukaryota</taxon>
        <taxon>Fungi</taxon>
        <taxon>Dikarya</taxon>
        <taxon>Ascomycota</taxon>
        <taxon>Saccharomycotina</taxon>
        <taxon>Pichiomycetes</taxon>
        <taxon>Pichiales</taxon>
        <taxon>Pichiaceae</taxon>
        <taxon>Ogataea</taxon>
        <taxon>Ogataea/Candida clade</taxon>
    </lineage>
</organism>
<feature type="compositionally biased region" description="Polar residues" evidence="1">
    <location>
        <begin position="186"/>
        <end position="208"/>
    </location>
</feature>
<feature type="compositionally biased region" description="Basic and acidic residues" evidence="1">
    <location>
        <begin position="308"/>
        <end position="339"/>
    </location>
</feature>
<feature type="compositionally biased region" description="Basic and acidic residues" evidence="1">
    <location>
        <begin position="349"/>
        <end position="359"/>
    </location>
</feature>
<sequence length="359" mass="37824">MKGLHTRPRGKLLIFSLCSLIILTVLYLIPHSHTEDLKPVVASSSLSSSAKIPSLSSGSDSSKALSPGAKLSEEDVETSDEIPLSSPKKSSLDDDTPVAKGGAPLSEPNSSSPKKSSIHDTVPAKFAGHAADAANKDGDRHKYKIVSAVPGASPTSLTEAEASDDDTYLEKGLHSDEIIDNLESGFDTTQESADSGKSNAKVKSTKLNSADAPDIADASHDSQSFSKESLEDNSYLEEILDELPSTVDSATKDKLIKSLNEAAAEENSAGTGSKLTDKSSEKSLKSEKSSSNSGKKSSKIPSNLGKVSDNRVLGKEEAANKAETEPFEPLSDRESKKVDFGNSGQSADAGERKDDNLSW</sequence>
<evidence type="ECO:0000313" key="3">
    <source>
        <dbReference type="EMBL" id="ODV87878.1"/>
    </source>
</evidence>
<feature type="compositionally biased region" description="Basic and acidic residues" evidence="1">
    <location>
        <begin position="275"/>
        <end position="288"/>
    </location>
</feature>
<reference evidence="4" key="1">
    <citation type="submission" date="2016-04" db="EMBL/GenBank/DDBJ databases">
        <title>Comparative genomics of biotechnologically important yeasts.</title>
        <authorList>
            <consortium name="DOE Joint Genome Institute"/>
            <person name="Riley R."/>
            <person name="Haridas S."/>
            <person name="Wolfe K.H."/>
            <person name="Lopes M.R."/>
            <person name="Hittinger C.T."/>
            <person name="Goker M."/>
            <person name="Salamov A."/>
            <person name="Wisecaver J."/>
            <person name="Long T.M."/>
            <person name="Aerts A.L."/>
            <person name="Barry K."/>
            <person name="Choi C."/>
            <person name="Clum A."/>
            <person name="Coughlan A.Y."/>
            <person name="Deshpande S."/>
            <person name="Douglass A.P."/>
            <person name="Hanson S.J."/>
            <person name="Klenk H.-P."/>
            <person name="Labutti K."/>
            <person name="Lapidus A."/>
            <person name="Lindquist E."/>
            <person name="Lipzen A."/>
            <person name="Meier-Kolthoff J.P."/>
            <person name="Ohm R.A."/>
            <person name="Otillar R.P."/>
            <person name="Pangilinan J."/>
            <person name="Peng Y."/>
            <person name="Rokas A."/>
            <person name="Rosa C.A."/>
            <person name="Scheuner C."/>
            <person name="Sibirny A.A."/>
            <person name="Slot J.C."/>
            <person name="Stielow J.B."/>
            <person name="Sun H."/>
            <person name="Kurtzman C.P."/>
            <person name="Blackwell M."/>
            <person name="Grigoriev I.V."/>
            <person name="Jeffries T.W."/>
        </authorList>
    </citation>
    <scope>NUCLEOTIDE SEQUENCE [LARGE SCALE GENOMIC DNA]</scope>
    <source>
        <strain evidence="4">NRRL YB-2248</strain>
    </source>
</reference>
<proteinExistence type="predicted"/>
<feature type="transmembrane region" description="Helical" evidence="2">
    <location>
        <begin position="12"/>
        <end position="29"/>
    </location>
</feature>
<feature type="region of interest" description="Disordered" evidence="1">
    <location>
        <begin position="185"/>
        <end position="232"/>
    </location>
</feature>